<dbReference type="PIRSF" id="PIRSF006487">
    <property type="entry name" value="GcvT"/>
    <property type="match status" value="1"/>
</dbReference>
<dbReference type="PANTHER" id="PTHR43757:SF2">
    <property type="entry name" value="AMINOMETHYLTRANSFERASE, MITOCHONDRIAL"/>
    <property type="match status" value="1"/>
</dbReference>
<dbReference type="SUPFAM" id="SSF103025">
    <property type="entry name" value="Folate-binding domain"/>
    <property type="match status" value="1"/>
</dbReference>
<evidence type="ECO:0000259" key="1">
    <source>
        <dbReference type="Pfam" id="PF01571"/>
    </source>
</evidence>
<accession>A0ABU3M5F8</accession>
<keyword evidence="2" id="KW-0808">Transferase</keyword>
<organism evidence="2 3">
    <name type="scientific">Streptomyces justiciae</name>
    <dbReference type="NCBI Taxonomy" id="2780140"/>
    <lineage>
        <taxon>Bacteria</taxon>
        <taxon>Bacillati</taxon>
        <taxon>Actinomycetota</taxon>
        <taxon>Actinomycetes</taxon>
        <taxon>Kitasatosporales</taxon>
        <taxon>Streptomycetaceae</taxon>
        <taxon>Streptomyces</taxon>
    </lineage>
</organism>
<dbReference type="Pfam" id="PF01571">
    <property type="entry name" value="GCV_T"/>
    <property type="match status" value="1"/>
</dbReference>
<proteinExistence type="predicted"/>
<evidence type="ECO:0000313" key="3">
    <source>
        <dbReference type="Proteomes" id="UP001257948"/>
    </source>
</evidence>
<keyword evidence="3" id="KW-1185">Reference proteome</keyword>
<feature type="domain" description="GCVT N-terminal" evidence="1">
    <location>
        <begin position="47"/>
        <end position="267"/>
    </location>
</feature>
<dbReference type="InterPro" id="IPR029043">
    <property type="entry name" value="GcvT/YgfZ_C"/>
</dbReference>
<dbReference type="EMBL" id="JAVTLL010000038">
    <property type="protein sequence ID" value="MDT7846740.1"/>
    <property type="molecule type" value="Genomic_DNA"/>
</dbReference>
<evidence type="ECO:0000313" key="2">
    <source>
        <dbReference type="EMBL" id="MDT7846740.1"/>
    </source>
</evidence>
<gene>
    <name evidence="2" type="ORF">RQC66_39085</name>
</gene>
<dbReference type="InterPro" id="IPR027266">
    <property type="entry name" value="TrmE/GcvT-like"/>
</dbReference>
<dbReference type="GO" id="GO:0016740">
    <property type="term" value="F:transferase activity"/>
    <property type="evidence" value="ECO:0007669"/>
    <property type="project" value="UniProtKB-KW"/>
</dbReference>
<dbReference type="InterPro" id="IPR006222">
    <property type="entry name" value="GCVT_N"/>
</dbReference>
<dbReference type="Proteomes" id="UP001257948">
    <property type="component" value="Unassembled WGS sequence"/>
</dbReference>
<protein>
    <submittedName>
        <fullName evidence="2">Aminomethyl transferase family protein</fullName>
    </submittedName>
</protein>
<reference evidence="3" key="1">
    <citation type="submission" date="2023-07" db="EMBL/GenBank/DDBJ databases">
        <title>Draft genome sequence of the endophytic actinobacterium Streptomyces justiciae WPN32, a potential antibiotic producer.</title>
        <authorList>
            <person name="Yasawong M."/>
            <person name="Pana W."/>
            <person name="Ganta P."/>
            <person name="Santapan N."/>
            <person name="Songngamsuk T."/>
            <person name="Phatcharaharikarn M."/>
            <person name="Kerdtoob S."/>
            <person name="Nantapong N."/>
        </authorList>
    </citation>
    <scope>NUCLEOTIDE SEQUENCE [LARGE SCALE GENOMIC DNA]</scope>
    <source>
        <strain evidence="3">WPN32</strain>
    </source>
</reference>
<dbReference type="PANTHER" id="PTHR43757">
    <property type="entry name" value="AMINOMETHYLTRANSFERASE"/>
    <property type="match status" value="1"/>
</dbReference>
<sequence>MDIAAVQRRTYEAVLRLKDAPFVAQRPAYFSPAVGAQDESNTLGGYGHFAQTLLPLEYTNWVEECAAHVASCYIGDWSSLHKVVVRGRRALDFLSWLGMRDLSRFELGQIKHHVQLDEKGRVASEGVLCRLGEEEFLYTAGSGDWLIWQLSQGSWDAEVEDVSPERFIFGIQGPAALDTLEKLTGENLRDVAFGRSRMSGVGGVAVRVLRTGISGELGYELHGPAEHAGAIWSAAVDSGRPLGIRQLGLRSQPVQHIEAGIATNGLDYLPASLLTPGAPRQFRRGTPGGSFVPENGVTDYFRKPGELGWGFRKGVPEREFLGRDALAADAAQGGPSRTLVGLRWNTADVAGILSAPLGEGELPDPMEVPRSRGPVFDQVLVEDRCVGVSSGRTVSVNLRSTISLCVVDRAHAEPGTQVAVLWGRPGTAQREVRATVAALPFKPDRRRTDVSPS</sequence>
<dbReference type="RefSeq" id="WP_314207017.1">
    <property type="nucleotide sequence ID" value="NZ_JAVTLL010000038.1"/>
</dbReference>
<dbReference type="Gene3D" id="3.30.1360.120">
    <property type="entry name" value="Probable tRNA modification gtpase trme, domain 1"/>
    <property type="match status" value="1"/>
</dbReference>
<dbReference type="SUPFAM" id="SSF101790">
    <property type="entry name" value="Aminomethyltransferase beta-barrel domain"/>
    <property type="match status" value="1"/>
</dbReference>
<comment type="caution">
    <text evidence="2">The sequence shown here is derived from an EMBL/GenBank/DDBJ whole genome shotgun (WGS) entry which is preliminary data.</text>
</comment>
<name>A0ABU3M5F8_9ACTN</name>
<dbReference type="InterPro" id="IPR028896">
    <property type="entry name" value="GcvT/YgfZ/DmdA"/>
</dbReference>